<reference evidence="1 2" key="1">
    <citation type="submission" date="2014-04" db="EMBL/GenBank/DDBJ databases">
        <authorList>
            <consortium name="DOE Joint Genome Institute"/>
            <person name="Kuo A."/>
            <person name="Zuccaro A."/>
            <person name="Kohler A."/>
            <person name="Nagy L.G."/>
            <person name="Floudas D."/>
            <person name="Copeland A."/>
            <person name="Barry K.W."/>
            <person name="Cichocki N."/>
            <person name="Veneault-Fourrey C."/>
            <person name="LaButti K."/>
            <person name="Lindquist E.A."/>
            <person name="Lipzen A."/>
            <person name="Lundell T."/>
            <person name="Morin E."/>
            <person name="Murat C."/>
            <person name="Sun H."/>
            <person name="Tunlid A."/>
            <person name="Henrissat B."/>
            <person name="Grigoriev I.V."/>
            <person name="Hibbett D.S."/>
            <person name="Martin F."/>
            <person name="Nordberg H.P."/>
            <person name="Cantor M.N."/>
            <person name="Hua S.X."/>
        </authorList>
    </citation>
    <scope>NUCLEOTIDE SEQUENCE [LARGE SCALE GENOMIC DNA]</scope>
    <source>
        <strain evidence="1 2">MAFF 305830</strain>
    </source>
</reference>
<dbReference type="AlphaFoldDB" id="A0A0C3BE04"/>
<accession>A0A0C3BE04</accession>
<name>A0A0C3BE04_SERVB</name>
<evidence type="ECO:0000313" key="1">
    <source>
        <dbReference type="EMBL" id="KIM29656.1"/>
    </source>
</evidence>
<dbReference type="EMBL" id="KN824287">
    <property type="protein sequence ID" value="KIM29656.1"/>
    <property type="molecule type" value="Genomic_DNA"/>
</dbReference>
<evidence type="ECO:0000313" key="2">
    <source>
        <dbReference type="Proteomes" id="UP000054097"/>
    </source>
</evidence>
<dbReference type="HOGENOM" id="CLU_1111923_0_0_1"/>
<sequence>MLACPLCAETRFEALQVSGRFYLGLCNRSKSELQKLRMAMLTGDVMKPGNRITPLIGAYSFYVLALQDEVNVDEMTKGLCEDLPILGYFEMLKTANRFQSYLCAINALIPIVVPKDMRKTLSDAVDRDLSRRVIRSMLFAVDFLSKPSTHMVFSRSAEVPGLASLSIGLRFLMDNNKQLRKGIDFRFIIKLEEVLRHYASPLQSEELNAERRELLAPIAPFIDHWFHDSDANWFRKRVLDHAAVYGLKSM</sequence>
<organism evidence="1 2">
    <name type="scientific">Serendipita vermifera MAFF 305830</name>
    <dbReference type="NCBI Taxonomy" id="933852"/>
    <lineage>
        <taxon>Eukaryota</taxon>
        <taxon>Fungi</taxon>
        <taxon>Dikarya</taxon>
        <taxon>Basidiomycota</taxon>
        <taxon>Agaricomycotina</taxon>
        <taxon>Agaricomycetes</taxon>
        <taxon>Sebacinales</taxon>
        <taxon>Serendipitaceae</taxon>
        <taxon>Serendipita</taxon>
    </lineage>
</organism>
<dbReference type="Proteomes" id="UP000054097">
    <property type="component" value="Unassembled WGS sequence"/>
</dbReference>
<proteinExistence type="predicted"/>
<gene>
    <name evidence="1" type="ORF">M408DRAFT_22545</name>
</gene>
<reference evidence="2" key="2">
    <citation type="submission" date="2015-01" db="EMBL/GenBank/DDBJ databases">
        <title>Evolutionary Origins and Diversification of the Mycorrhizal Mutualists.</title>
        <authorList>
            <consortium name="DOE Joint Genome Institute"/>
            <consortium name="Mycorrhizal Genomics Consortium"/>
            <person name="Kohler A."/>
            <person name="Kuo A."/>
            <person name="Nagy L.G."/>
            <person name="Floudas D."/>
            <person name="Copeland A."/>
            <person name="Barry K.W."/>
            <person name="Cichocki N."/>
            <person name="Veneault-Fourrey C."/>
            <person name="LaButti K."/>
            <person name="Lindquist E.A."/>
            <person name="Lipzen A."/>
            <person name="Lundell T."/>
            <person name="Morin E."/>
            <person name="Murat C."/>
            <person name="Riley R."/>
            <person name="Ohm R."/>
            <person name="Sun H."/>
            <person name="Tunlid A."/>
            <person name="Henrissat B."/>
            <person name="Grigoriev I.V."/>
            <person name="Hibbett D.S."/>
            <person name="Martin F."/>
        </authorList>
    </citation>
    <scope>NUCLEOTIDE SEQUENCE [LARGE SCALE GENOMIC DNA]</scope>
    <source>
        <strain evidence="2">MAFF 305830</strain>
    </source>
</reference>
<keyword evidence="2" id="KW-1185">Reference proteome</keyword>
<protein>
    <submittedName>
        <fullName evidence="1">Uncharacterized protein</fullName>
    </submittedName>
</protein>